<dbReference type="Gene3D" id="1.20.1630.10">
    <property type="entry name" value="Formate dehydrogenase/DMSO reductase domain"/>
    <property type="match status" value="1"/>
</dbReference>
<dbReference type="GO" id="GO:0005886">
    <property type="term" value="C:plasma membrane"/>
    <property type="evidence" value="ECO:0007669"/>
    <property type="project" value="UniProtKB-SubCell"/>
</dbReference>
<dbReference type="PANTHER" id="PTHR34856:SF2">
    <property type="entry name" value="PROTEIN NRFD"/>
    <property type="match status" value="1"/>
</dbReference>
<proteinExistence type="inferred from homology"/>
<organism evidence="9 10">
    <name type="scientific">Teichococcus coralli</name>
    <dbReference type="NCBI Taxonomy" id="2545983"/>
    <lineage>
        <taxon>Bacteria</taxon>
        <taxon>Pseudomonadati</taxon>
        <taxon>Pseudomonadota</taxon>
        <taxon>Alphaproteobacteria</taxon>
        <taxon>Acetobacterales</taxon>
        <taxon>Roseomonadaceae</taxon>
        <taxon>Roseomonas</taxon>
    </lineage>
</organism>
<comment type="subcellular location">
    <subcellularLocation>
        <location evidence="1">Cell membrane</location>
        <topology evidence="1">Multi-pass membrane protein</topology>
    </subcellularLocation>
</comment>
<dbReference type="InterPro" id="IPR005614">
    <property type="entry name" value="NrfD-like"/>
</dbReference>
<dbReference type="InterPro" id="IPR052049">
    <property type="entry name" value="Electron_transfer_protein"/>
</dbReference>
<evidence type="ECO:0000256" key="2">
    <source>
        <dbReference type="ARBA" id="ARBA00008929"/>
    </source>
</evidence>
<gene>
    <name evidence="9" type="ORF">E0493_19140</name>
</gene>
<reference evidence="9 10" key="1">
    <citation type="submission" date="2019-03" db="EMBL/GenBank/DDBJ databases">
        <title>Roseomonas sp. a novel Roseomonas species isolated from Sea whip Gorgonian.</title>
        <authorList>
            <person name="Li F."/>
            <person name="Pan X."/>
            <person name="Huang S."/>
            <person name="Li Z."/>
            <person name="Meng B."/>
        </authorList>
    </citation>
    <scope>NUCLEOTIDE SEQUENCE [LARGE SCALE GENOMIC DNA]</scope>
    <source>
        <strain evidence="9 10">M0104</strain>
    </source>
</reference>
<comment type="similarity">
    <text evidence="2">Belongs to the NrfD family.</text>
</comment>
<evidence type="ECO:0000256" key="5">
    <source>
        <dbReference type="ARBA" id="ARBA00022989"/>
    </source>
</evidence>
<dbReference type="RefSeq" id="WP_160938878.1">
    <property type="nucleotide sequence ID" value="NZ_SNVJ01000022.1"/>
</dbReference>
<dbReference type="Pfam" id="PF03916">
    <property type="entry name" value="NrfD"/>
    <property type="match status" value="1"/>
</dbReference>
<dbReference type="EMBL" id="SNVJ01000022">
    <property type="protein sequence ID" value="MXP65467.1"/>
    <property type="molecule type" value="Genomic_DNA"/>
</dbReference>
<evidence type="ECO:0000256" key="7">
    <source>
        <dbReference type="SAM" id="MobiDB-lite"/>
    </source>
</evidence>
<keyword evidence="3" id="KW-1003">Cell membrane</keyword>
<evidence type="ECO:0000256" key="1">
    <source>
        <dbReference type="ARBA" id="ARBA00004651"/>
    </source>
</evidence>
<dbReference type="OrthoDB" id="112837at2"/>
<feature type="transmembrane region" description="Helical" evidence="8">
    <location>
        <begin position="91"/>
        <end position="109"/>
    </location>
</feature>
<evidence type="ECO:0000256" key="8">
    <source>
        <dbReference type="SAM" id="Phobius"/>
    </source>
</evidence>
<keyword evidence="4 8" id="KW-0812">Transmembrane</keyword>
<dbReference type="AlphaFoldDB" id="A0A845BJJ4"/>
<keyword evidence="6 8" id="KW-0472">Membrane</keyword>
<feature type="region of interest" description="Disordered" evidence="7">
    <location>
        <begin position="323"/>
        <end position="348"/>
    </location>
</feature>
<evidence type="ECO:0000313" key="10">
    <source>
        <dbReference type="Proteomes" id="UP000460715"/>
    </source>
</evidence>
<keyword evidence="10" id="KW-1185">Reference proteome</keyword>
<feature type="transmembrane region" description="Helical" evidence="8">
    <location>
        <begin position="129"/>
        <end position="150"/>
    </location>
</feature>
<evidence type="ECO:0000256" key="4">
    <source>
        <dbReference type="ARBA" id="ARBA00022692"/>
    </source>
</evidence>
<evidence type="ECO:0000313" key="9">
    <source>
        <dbReference type="EMBL" id="MXP65467.1"/>
    </source>
</evidence>
<evidence type="ECO:0000256" key="3">
    <source>
        <dbReference type="ARBA" id="ARBA00022475"/>
    </source>
</evidence>
<feature type="region of interest" description="Disordered" evidence="7">
    <location>
        <begin position="1"/>
        <end position="35"/>
    </location>
</feature>
<evidence type="ECO:0000256" key="6">
    <source>
        <dbReference type="ARBA" id="ARBA00023136"/>
    </source>
</evidence>
<feature type="transmembrane region" description="Helical" evidence="8">
    <location>
        <begin position="52"/>
        <end position="71"/>
    </location>
</feature>
<keyword evidence="5 8" id="KW-1133">Transmembrane helix</keyword>
<dbReference type="Proteomes" id="UP000460715">
    <property type="component" value="Unassembled WGS sequence"/>
</dbReference>
<comment type="caution">
    <text evidence="9">The sequence shown here is derived from an EMBL/GenBank/DDBJ whole genome shotgun (WGS) entry which is preliminary data.</text>
</comment>
<sequence length="348" mass="36325">MSERLATELGPKQPPVPPPTASQASAPGRSRHWEGPTYYGRPQVKAAPFNNWVVGGYIFLGGLAGAAALLAAVADRARGPEAAPTVRRGRALSMLAPTLGAGLLIYDLHTPRRFYNMLRVAKPTSPMSIGTWILMSFSGFSILGAAAAAASRWLPRLSFLRRTAKAAQLPAAVTGAGMTTYTAALLSATSTPLWAAAPRSMAVRFGSSSLAAGAAALSMGDTGRVGRTLDKVALLALAADLAATCVSHNTYRRTGVAPALEGDWGKVEKLGVTGLGTLLPMGLYAASLARGRSPALSTLAGIATLAGSAMLRVSTMAAGDESANRPDVSFRFNQPQNLPKRPSRWFRR</sequence>
<name>A0A845BJJ4_9PROT</name>
<dbReference type="PANTHER" id="PTHR34856">
    <property type="entry name" value="PROTEIN NRFD"/>
    <property type="match status" value="1"/>
</dbReference>
<protein>
    <submittedName>
        <fullName evidence="9">Polysulfide reductase NrfD</fullName>
    </submittedName>
</protein>
<accession>A0A845BJJ4</accession>